<dbReference type="PANTHER" id="PTHR31080">
    <property type="entry name" value="PECTINESTERASE INHIBITOR-LIKE"/>
    <property type="match status" value="1"/>
</dbReference>
<dbReference type="CDD" id="cd15801">
    <property type="entry name" value="PMEI-like_1"/>
    <property type="match status" value="1"/>
</dbReference>
<dbReference type="GO" id="GO:0004857">
    <property type="term" value="F:enzyme inhibitor activity"/>
    <property type="evidence" value="ECO:0007669"/>
    <property type="project" value="InterPro"/>
</dbReference>
<dbReference type="Proteomes" id="UP001341281">
    <property type="component" value="Chromosome 03"/>
</dbReference>
<keyword evidence="6" id="KW-1185">Reference proteome</keyword>
<protein>
    <recommendedName>
        <fullName evidence="4">Pectinesterase inhibitor domain-containing protein</fullName>
    </recommendedName>
</protein>
<keyword evidence="1 3" id="KW-0732">Signal</keyword>
<feature type="chain" id="PRO_5042872224" description="Pectinesterase inhibitor domain-containing protein" evidence="3">
    <location>
        <begin position="24"/>
        <end position="279"/>
    </location>
</feature>
<dbReference type="FunFam" id="1.20.140.40:FF:000007">
    <property type="entry name" value="Pectinesterase inhibitor"/>
    <property type="match status" value="1"/>
</dbReference>
<organism evidence="5 6">
    <name type="scientific">Paspalum notatum var. saurae</name>
    <dbReference type="NCBI Taxonomy" id="547442"/>
    <lineage>
        <taxon>Eukaryota</taxon>
        <taxon>Viridiplantae</taxon>
        <taxon>Streptophyta</taxon>
        <taxon>Embryophyta</taxon>
        <taxon>Tracheophyta</taxon>
        <taxon>Spermatophyta</taxon>
        <taxon>Magnoliopsida</taxon>
        <taxon>Liliopsida</taxon>
        <taxon>Poales</taxon>
        <taxon>Poaceae</taxon>
        <taxon>PACMAD clade</taxon>
        <taxon>Panicoideae</taxon>
        <taxon>Andropogonodae</taxon>
        <taxon>Paspaleae</taxon>
        <taxon>Paspalinae</taxon>
        <taxon>Paspalum</taxon>
    </lineage>
</organism>
<evidence type="ECO:0000256" key="3">
    <source>
        <dbReference type="SAM" id="SignalP"/>
    </source>
</evidence>
<dbReference type="InterPro" id="IPR051955">
    <property type="entry name" value="PME_Inhibitor"/>
</dbReference>
<evidence type="ECO:0000313" key="6">
    <source>
        <dbReference type="Proteomes" id="UP001341281"/>
    </source>
</evidence>
<feature type="signal peptide" evidence="3">
    <location>
        <begin position="1"/>
        <end position="23"/>
    </location>
</feature>
<evidence type="ECO:0000256" key="1">
    <source>
        <dbReference type="ARBA" id="ARBA00022729"/>
    </source>
</evidence>
<dbReference type="NCBIfam" id="TIGR01614">
    <property type="entry name" value="PME_inhib"/>
    <property type="match status" value="1"/>
</dbReference>
<name>A0AAQ3WIE5_PASNO</name>
<proteinExistence type="predicted"/>
<evidence type="ECO:0000259" key="4">
    <source>
        <dbReference type="SMART" id="SM00856"/>
    </source>
</evidence>
<sequence length="279" mass="28006">MAMARSLAPLFLLLSLLASAATAARTVGGGVQDACSKTQFPKMCVDSLSALPESQKASTRRLAELLVNIAAERGSGMATFVHGKYNGAKDTTMFKCYDSCSDDVEEAVAHLNGLIREPTDAKFLELKSWLSSTLGGTSTCEDACKDLPKTNDKEDVVNFSIDFERLLRVALDLINEASGSMSADIALPPSDAAAPIGGAAGSPAEAPASESEGGASVAPAAAADAPAPSSSGSSSAPAPSASDKSAGAPAPSSDSSGAPAQSPAGDSDSDDDDNDDGSA</sequence>
<dbReference type="Gene3D" id="1.20.140.40">
    <property type="entry name" value="Invertase/pectin methylesterase inhibitor family protein"/>
    <property type="match status" value="1"/>
</dbReference>
<evidence type="ECO:0000256" key="2">
    <source>
        <dbReference type="SAM" id="MobiDB-lite"/>
    </source>
</evidence>
<reference evidence="5 6" key="1">
    <citation type="submission" date="2024-02" db="EMBL/GenBank/DDBJ databases">
        <title>High-quality chromosome-scale genome assembly of Pensacola bahiagrass (Paspalum notatum Flugge var. saurae).</title>
        <authorList>
            <person name="Vega J.M."/>
            <person name="Podio M."/>
            <person name="Orjuela J."/>
            <person name="Siena L.A."/>
            <person name="Pessino S.C."/>
            <person name="Combes M.C."/>
            <person name="Mariac C."/>
            <person name="Albertini E."/>
            <person name="Pupilli F."/>
            <person name="Ortiz J.P.A."/>
            <person name="Leblanc O."/>
        </authorList>
    </citation>
    <scope>NUCLEOTIDE SEQUENCE [LARGE SCALE GENOMIC DNA]</scope>
    <source>
        <strain evidence="5">R1</strain>
        <tissue evidence="5">Leaf</tissue>
    </source>
</reference>
<accession>A0AAQ3WIE5</accession>
<dbReference type="InterPro" id="IPR006501">
    <property type="entry name" value="Pectinesterase_inhib_dom"/>
</dbReference>
<dbReference type="Pfam" id="PF04043">
    <property type="entry name" value="PMEI"/>
    <property type="match status" value="1"/>
</dbReference>
<gene>
    <name evidence="5" type="ORF">U9M48_012297</name>
</gene>
<dbReference type="PANTHER" id="PTHR31080:SF154">
    <property type="entry name" value="PECTINESTERASE INHIBITOR DOMAIN-CONTAINING PROTEIN"/>
    <property type="match status" value="1"/>
</dbReference>
<dbReference type="AlphaFoldDB" id="A0AAQ3WIE5"/>
<feature type="region of interest" description="Disordered" evidence="2">
    <location>
        <begin position="196"/>
        <end position="279"/>
    </location>
</feature>
<feature type="compositionally biased region" description="Acidic residues" evidence="2">
    <location>
        <begin position="267"/>
        <end position="279"/>
    </location>
</feature>
<feature type="domain" description="Pectinesterase inhibitor" evidence="4">
    <location>
        <begin position="26"/>
        <end position="173"/>
    </location>
</feature>
<evidence type="ECO:0000313" key="5">
    <source>
        <dbReference type="EMBL" id="WVZ62560.1"/>
    </source>
</evidence>
<dbReference type="InterPro" id="IPR035513">
    <property type="entry name" value="Invertase/methylesterase_inhib"/>
</dbReference>
<dbReference type="EMBL" id="CP144747">
    <property type="protein sequence ID" value="WVZ62560.1"/>
    <property type="molecule type" value="Genomic_DNA"/>
</dbReference>
<dbReference type="SMART" id="SM00856">
    <property type="entry name" value="PMEI"/>
    <property type="match status" value="1"/>
</dbReference>
<dbReference type="SUPFAM" id="SSF101148">
    <property type="entry name" value="Plant invertase/pectin methylesterase inhibitor"/>
    <property type="match status" value="1"/>
</dbReference>
<feature type="compositionally biased region" description="Low complexity" evidence="2">
    <location>
        <begin position="196"/>
        <end position="266"/>
    </location>
</feature>